<dbReference type="AlphaFoldDB" id="X1P779"/>
<sequence>MPKPTKLENYDISQNVEGQMKEMSKRTKADLLFIKNYKRPSKKFLKKWRKDMEDFFKKLKRC</sequence>
<organism evidence="1">
    <name type="scientific">marine sediment metagenome</name>
    <dbReference type="NCBI Taxonomy" id="412755"/>
    <lineage>
        <taxon>unclassified sequences</taxon>
        <taxon>metagenomes</taxon>
        <taxon>ecological metagenomes</taxon>
    </lineage>
</organism>
<evidence type="ECO:0000313" key="1">
    <source>
        <dbReference type="EMBL" id="GAI52157.1"/>
    </source>
</evidence>
<comment type="caution">
    <text evidence="1">The sequence shown here is derived from an EMBL/GenBank/DDBJ whole genome shotgun (WGS) entry which is preliminary data.</text>
</comment>
<protein>
    <submittedName>
        <fullName evidence="1">Uncharacterized protein</fullName>
    </submittedName>
</protein>
<gene>
    <name evidence="1" type="ORF">S06H3_62890</name>
</gene>
<proteinExistence type="predicted"/>
<accession>X1P779</accession>
<name>X1P779_9ZZZZ</name>
<reference evidence="1" key="1">
    <citation type="journal article" date="2014" name="Front. Microbiol.">
        <title>High frequency of phylogenetically diverse reductive dehalogenase-homologous genes in deep subseafloor sedimentary metagenomes.</title>
        <authorList>
            <person name="Kawai M."/>
            <person name="Futagami T."/>
            <person name="Toyoda A."/>
            <person name="Takaki Y."/>
            <person name="Nishi S."/>
            <person name="Hori S."/>
            <person name="Arai W."/>
            <person name="Tsubouchi T."/>
            <person name="Morono Y."/>
            <person name="Uchiyama I."/>
            <person name="Ito T."/>
            <person name="Fujiyama A."/>
            <person name="Inagaki F."/>
            <person name="Takami H."/>
        </authorList>
    </citation>
    <scope>NUCLEOTIDE SEQUENCE</scope>
    <source>
        <strain evidence="1">Expedition CK06-06</strain>
    </source>
</reference>
<dbReference type="EMBL" id="BARV01041589">
    <property type="protein sequence ID" value="GAI52157.1"/>
    <property type="molecule type" value="Genomic_DNA"/>
</dbReference>